<evidence type="ECO:0000313" key="1">
    <source>
        <dbReference type="Proteomes" id="UP000887574"/>
    </source>
</evidence>
<protein>
    <submittedName>
        <fullName evidence="2">Uncharacterized protein</fullName>
    </submittedName>
</protein>
<evidence type="ECO:0000313" key="2">
    <source>
        <dbReference type="WBParaSite" id="jg6032"/>
    </source>
</evidence>
<reference evidence="2" key="1">
    <citation type="submission" date="2022-11" db="UniProtKB">
        <authorList>
            <consortium name="WormBaseParasite"/>
        </authorList>
    </citation>
    <scope>IDENTIFICATION</scope>
</reference>
<proteinExistence type="predicted"/>
<name>A0A915EGA1_9BILA</name>
<keyword evidence="1" id="KW-1185">Reference proteome</keyword>
<dbReference type="AlphaFoldDB" id="A0A915EGA1"/>
<accession>A0A915EGA1</accession>
<organism evidence="1 2">
    <name type="scientific">Ditylenchus dipsaci</name>
    <dbReference type="NCBI Taxonomy" id="166011"/>
    <lineage>
        <taxon>Eukaryota</taxon>
        <taxon>Metazoa</taxon>
        <taxon>Ecdysozoa</taxon>
        <taxon>Nematoda</taxon>
        <taxon>Chromadorea</taxon>
        <taxon>Rhabditida</taxon>
        <taxon>Tylenchina</taxon>
        <taxon>Tylenchomorpha</taxon>
        <taxon>Sphaerularioidea</taxon>
        <taxon>Anguinidae</taxon>
        <taxon>Anguininae</taxon>
        <taxon>Ditylenchus</taxon>
    </lineage>
</organism>
<sequence length="142" mass="15840">MSSGEVLSDVKFDENLVGPQSSLYVKPLRMHFVRKIPKLNQSIKLSWDMALEQDSVAASCVRSASSQKAENQGKSLNSIEWTKYPISMGETAELCAAGRYRILKTYLTGIGISGSSQHLSIAKLMIRSKQPKEGDQNRRRIH</sequence>
<dbReference type="Proteomes" id="UP000887574">
    <property type="component" value="Unplaced"/>
</dbReference>
<dbReference type="WBParaSite" id="jg6032">
    <property type="protein sequence ID" value="jg6032"/>
    <property type="gene ID" value="jg6032"/>
</dbReference>